<accession>A0ABP8CCM1</accession>
<dbReference type="SUPFAM" id="SSF46785">
    <property type="entry name" value="Winged helix' DNA-binding domain"/>
    <property type="match status" value="1"/>
</dbReference>
<sequence>MFALSREESDRGCLYANELAEATGMPFHTARRALGELRGAGFAAFSMTSEGGRIQHRWAFHWSARRAA</sequence>
<reference evidence="2" key="1">
    <citation type="journal article" date="2019" name="Int. J. Syst. Evol. Microbiol.">
        <title>The Global Catalogue of Microorganisms (GCM) 10K type strain sequencing project: providing services to taxonomists for standard genome sequencing and annotation.</title>
        <authorList>
            <consortium name="The Broad Institute Genomics Platform"/>
            <consortium name="The Broad Institute Genome Sequencing Center for Infectious Disease"/>
            <person name="Wu L."/>
            <person name="Ma J."/>
        </authorList>
    </citation>
    <scope>NUCLEOTIDE SEQUENCE [LARGE SCALE GENOMIC DNA]</scope>
    <source>
        <strain evidence="2">JCM 17440</strain>
    </source>
</reference>
<dbReference type="Proteomes" id="UP001501710">
    <property type="component" value="Unassembled WGS sequence"/>
</dbReference>
<proteinExistence type="predicted"/>
<dbReference type="EMBL" id="BAABAS010000018">
    <property type="protein sequence ID" value="GAA4237626.1"/>
    <property type="molecule type" value="Genomic_DNA"/>
</dbReference>
<protein>
    <recommendedName>
        <fullName evidence="3">Helix-turn-helix domain-containing protein</fullName>
    </recommendedName>
</protein>
<comment type="caution">
    <text evidence="1">The sequence shown here is derived from an EMBL/GenBank/DDBJ whole genome shotgun (WGS) entry which is preliminary data.</text>
</comment>
<evidence type="ECO:0008006" key="3">
    <source>
        <dbReference type="Google" id="ProtNLM"/>
    </source>
</evidence>
<dbReference type="RefSeq" id="WP_344900764.1">
    <property type="nucleotide sequence ID" value="NZ_BAABAS010000018.1"/>
</dbReference>
<evidence type="ECO:0000313" key="1">
    <source>
        <dbReference type="EMBL" id="GAA4237626.1"/>
    </source>
</evidence>
<organism evidence="1 2">
    <name type="scientific">Actinomadura meridiana</name>
    <dbReference type="NCBI Taxonomy" id="559626"/>
    <lineage>
        <taxon>Bacteria</taxon>
        <taxon>Bacillati</taxon>
        <taxon>Actinomycetota</taxon>
        <taxon>Actinomycetes</taxon>
        <taxon>Streptosporangiales</taxon>
        <taxon>Thermomonosporaceae</taxon>
        <taxon>Actinomadura</taxon>
    </lineage>
</organism>
<name>A0ABP8CCM1_9ACTN</name>
<gene>
    <name evidence="1" type="ORF">GCM10022254_50230</name>
</gene>
<dbReference type="InterPro" id="IPR036390">
    <property type="entry name" value="WH_DNA-bd_sf"/>
</dbReference>
<keyword evidence="2" id="KW-1185">Reference proteome</keyword>
<evidence type="ECO:0000313" key="2">
    <source>
        <dbReference type="Proteomes" id="UP001501710"/>
    </source>
</evidence>